<dbReference type="Proteomes" id="UP001604277">
    <property type="component" value="Unassembled WGS sequence"/>
</dbReference>
<sequence>METYMQEMNEFITQFTSNLQSGMPEIQLPTLPPPPPLSPMHEEDSKSPWFHSITNVVNKSEGRKKNEEIIAKVTNWSWGKQHSPLKNLLSEAKSPNPKQVPAANQKDETDTKDNGQVAASVTSNLGSGAPNKEMKEWNSPAWYPTEIKKEKRKGKPYWSSGFVFPLRSNLSSSEKTRLAYSLTTTTRTPGTIILAVTPMAIKP</sequence>
<reference evidence="3" key="1">
    <citation type="submission" date="2024-07" db="EMBL/GenBank/DDBJ databases">
        <title>Two chromosome-level genome assemblies of Korean endemic species Abeliophyllum distichum and Forsythia ovata (Oleaceae).</title>
        <authorList>
            <person name="Jang H."/>
        </authorList>
    </citation>
    <scope>NUCLEOTIDE SEQUENCE [LARGE SCALE GENOMIC DNA]</scope>
</reference>
<proteinExistence type="predicted"/>
<dbReference type="PANTHER" id="PTHR35746:SF1">
    <property type="entry name" value="PENTATRICOPEPTIDE REPEAT (PPR) SUPERFAMILY PROTEIN"/>
    <property type="match status" value="1"/>
</dbReference>
<dbReference type="PANTHER" id="PTHR35746">
    <property type="entry name" value="PENTATRICOPEPTIDE REPEAT (PPR) SUPERFAMILY PROTEIN"/>
    <property type="match status" value="1"/>
</dbReference>
<evidence type="ECO:0000313" key="2">
    <source>
        <dbReference type="EMBL" id="KAL2488304.1"/>
    </source>
</evidence>
<name>A0ABD1RMH9_9LAMI</name>
<evidence type="ECO:0000313" key="3">
    <source>
        <dbReference type="Proteomes" id="UP001604277"/>
    </source>
</evidence>
<protein>
    <submittedName>
        <fullName evidence="2">AvrPto-interacting protein 1</fullName>
    </submittedName>
</protein>
<dbReference type="EMBL" id="JBFOLJ010000012">
    <property type="protein sequence ID" value="KAL2488304.1"/>
    <property type="molecule type" value="Genomic_DNA"/>
</dbReference>
<feature type="region of interest" description="Disordered" evidence="1">
    <location>
        <begin position="23"/>
        <end position="48"/>
    </location>
</feature>
<gene>
    <name evidence="2" type="ORF">Fot_41596</name>
</gene>
<keyword evidence="3" id="KW-1185">Reference proteome</keyword>
<dbReference type="AlphaFoldDB" id="A0ABD1RMH9"/>
<organism evidence="2 3">
    <name type="scientific">Forsythia ovata</name>
    <dbReference type="NCBI Taxonomy" id="205694"/>
    <lineage>
        <taxon>Eukaryota</taxon>
        <taxon>Viridiplantae</taxon>
        <taxon>Streptophyta</taxon>
        <taxon>Embryophyta</taxon>
        <taxon>Tracheophyta</taxon>
        <taxon>Spermatophyta</taxon>
        <taxon>Magnoliopsida</taxon>
        <taxon>eudicotyledons</taxon>
        <taxon>Gunneridae</taxon>
        <taxon>Pentapetalae</taxon>
        <taxon>asterids</taxon>
        <taxon>lamiids</taxon>
        <taxon>Lamiales</taxon>
        <taxon>Oleaceae</taxon>
        <taxon>Forsythieae</taxon>
        <taxon>Forsythia</taxon>
    </lineage>
</organism>
<comment type="caution">
    <text evidence="2">The sequence shown here is derived from an EMBL/GenBank/DDBJ whole genome shotgun (WGS) entry which is preliminary data.</text>
</comment>
<evidence type="ECO:0000256" key="1">
    <source>
        <dbReference type="SAM" id="MobiDB-lite"/>
    </source>
</evidence>
<feature type="region of interest" description="Disordered" evidence="1">
    <location>
        <begin position="88"/>
        <end position="115"/>
    </location>
</feature>
<accession>A0ABD1RMH9</accession>